<name>A0A0A9FV99_ARUDO</name>
<proteinExistence type="predicted"/>
<accession>A0A0A9FV99</accession>
<dbReference type="EMBL" id="GBRH01181714">
    <property type="protein sequence ID" value="JAE16182.1"/>
    <property type="molecule type" value="Transcribed_RNA"/>
</dbReference>
<evidence type="ECO:0000256" key="1">
    <source>
        <dbReference type="SAM" id="MobiDB-lite"/>
    </source>
</evidence>
<organism evidence="2">
    <name type="scientific">Arundo donax</name>
    <name type="common">Giant reed</name>
    <name type="synonym">Donax arundinaceus</name>
    <dbReference type="NCBI Taxonomy" id="35708"/>
    <lineage>
        <taxon>Eukaryota</taxon>
        <taxon>Viridiplantae</taxon>
        <taxon>Streptophyta</taxon>
        <taxon>Embryophyta</taxon>
        <taxon>Tracheophyta</taxon>
        <taxon>Spermatophyta</taxon>
        <taxon>Magnoliopsida</taxon>
        <taxon>Liliopsida</taxon>
        <taxon>Poales</taxon>
        <taxon>Poaceae</taxon>
        <taxon>PACMAD clade</taxon>
        <taxon>Arundinoideae</taxon>
        <taxon>Arundineae</taxon>
        <taxon>Arundo</taxon>
    </lineage>
</organism>
<dbReference type="AlphaFoldDB" id="A0A0A9FV99"/>
<sequence length="54" mass="5909">MDAAPATGRRGRAWKPRRGRPLPWPTGGRTKTVTHVSRDGHHHVGAATSAERRS</sequence>
<reference evidence="2" key="1">
    <citation type="submission" date="2014-09" db="EMBL/GenBank/DDBJ databases">
        <authorList>
            <person name="Magalhaes I.L.F."/>
            <person name="Oliveira U."/>
            <person name="Santos F.R."/>
            <person name="Vidigal T.H.D.A."/>
            <person name="Brescovit A.D."/>
            <person name="Santos A.J."/>
        </authorList>
    </citation>
    <scope>NUCLEOTIDE SEQUENCE</scope>
    <source>
        <tissue evidence="2">Shoot tissue taken approximately 20 cm above the soil surface</tissue>
    </source>
</reference>
<feature type="region of interest" description="Disordered" evidence="1">
    <location>
        <begin position="1"/>
        <end position="54"/>
    </location>
</feature>
<reference evidence="2" key="2">
    <citation type="journal article" date="2015" name="Data Brief">
        <title>Shoot transcriptome of the giant reed, Arundo donax.</title>
        <authorList>
            <person name="Barrero R.A."/>
            <person name="Guerrero F.D."/>
            <person name="Moolhuijzen P."/>
            <person name="Goolsby J.A."/>
            <person name="Tidwell J."/>
            <person name="Bellgard S.E."/>
            <person name="Bellgard M.I."/>
        </authorList>
    </citation>
    <scope>NUCLEOTIDE SEQUENCE</scope>
    <source>
        <tissue evidence="2">Shoot tissue taken approximately 20 cm above the soil surface</tissue>
    </source>
</reference>
<feature type="compositionally biased region" description="Basic residues" evidence="1">
    <location>
        <begin position="9"/>
        <end position="20"/>
    </location>
</feature>
<protein>
    <submittedName>
        <fullName evidence="2">Uncharacterized protein</fullName>
    </submittedName>
</protein>
<evidence type="ECO:0000313" key="2">
    <source>
        <dbReference type="EMBL" id="JAE16182.1"/>
    </source>
</evidence>